<dbReference type="GO" id="GO:0003677">
    <property type="term" value="F:DNA binding"/>
    <property type="evidence" value="ECO:0007669"/>
    <property type="project" value="UniProtKB-KW"/>
</dbReference>
<evidence type="ECO:0000259" key="7">
    <source>
        <dbReference type="Pfam" id="PF00155"/>
    </source>
</evidence>
<dbReference type="GeneID" id="55970831"/>
<dbReference type="OrthoDB" id="691673at2759"/>
<evidence type="ECO:0000256" key="4">
    <source>
        <dbReference type="ARBA" id="ARBA00022679"/>
    </source>
</evidence>
<comment type="cofactor">
    <cofactor evidence="1">
        <name>pyridoxal 5'-phosphate</name>
        <dbReference type="ChEBI" id="CHEBI:597326"/>
    </cofactor>
</comment>
<feature type="region of interest" description="Disordered" evidence="6">
    <location>
        <begin position="64"/>
        <end position="89"/>
    </location>
</feature>
<keyword evidence="3 8" id="KW-0032">Aminotransferase</keyword>
<dbReference type="InterPro" id="IPR015421">
    <property type="entry name" value="PyrdxlP-dep_Trfase_major"/>
</dbReference>
<evidence type="ECO:0000256" key="5">
    <source>
        <dbReference type="ARBA" id="ARBA00022898"/>
    </source>
</evidence>
<evidence type="ECO:0000256" key="6">
    <source>
        <dbReference type="SAM" id="MobiDB-lite"/>
    </source>
</evidence>
<proteinExistence type="inferred from homology"/>
<dbReference type="AlphaFoldDB" id="A0A9P4YQ22"/>
<dbReference type="PANTHER" id="PTHR42790:SF1">
    <property type="entry name" value="AROMATIC AMINO ACID AMINOTRANSFERASE, HYPOTHETICAL (EUROFUNG)"/>
    <property type="match status" value="1"/>
</dbReference>
<dbReference type="RefSeq" id="XP_035318346.1">
    <property type="nucleotide sequence ID" value="XM_035466577.1"/>
</dbReference>
<dbReference type="EMBL" id="JAANYQ010000022">
    <property type="protein sequence ID" value="KAF4119694.1"/>
    <property type="molecule type" value="Genomic_DNA"/>
</dbReference>
<evidence type="ECO:0000256" key="1">
    <source>
        <dbReference type="ARBA" id="ARBA00001933"/>
    </source>
</evidence>
<feature type="domain" description="Aminotransferase class I/classII large" evidence="7">
    <location>
        <begin position="188"/>
        <end position="393"/>
    </location>
</feature>
<comment type="caution">
    <text evidence="8">The sequence shown here is derived from an EMBL/GenBank/DDBJ whole genome shotgun (WGS) entry which is preliminary data.</text>
</comment>
<dbReference type="Proteomes" id="UP000749293">
    <property type="component" value="Unassembled WGS sequence"/>
</dbReference>
<evidence type="ECO:0000256" key="2">
    <source>
        <dbReference type="ARBA" id="ARBA00007441"/>
    </source>
</evidence>
<dbReference type="GO" id="GO:0030170">
    <property type="term" value="F:pyridoxal phosphate binding"/>
    <property type="evidence" value="ECO:0007669"/>
    <property type="project" value="InterPro"/>
</dbReference>
<dbReference type="Pfam" id="PF00155">
    <property type="entry name" value="Aminotran_1_2"/>
    <property type="match status" value="1"/>
</dbReference>
<keyword evidence="4" id="KW-0808">Transferase</keyword>
<evidence type="ECO:0000313" key="8">
    <source>
        <dbReference type="EMBL" id="KAF4119694.1"/>
    </source>
</evidence>
<dbReference type="InterPro" id="IPR050859">
    <property type="entry name" value="Class-I_PLP-dep_aminotransf"/>
</dbReference>
<evidence type="ECO:0000256" key="3">
    <source>
        <dbReference type="ARBA" id="ARBA00022576"/>
    </source>
</evidence>
<keyword evidence="8" id="KW-0238">DNA-binding</keyword>
<dbReference type="GO" id="GO:0008483">
    <property type="term" value="F:transaminase activity"/>
    <property type="evidence" value="ECO:0007669"/>
    <property type="project" value="UniProtKB-KW"/>
</dbReference>
<comment type="similarity">
    <text evidence="2">Belongs to the class-I pyridoxal-phosphate-dependent aminotransferase family.</text>
</comment>
<reference evidence="8" key="1">
    <citation type="submission" date="2020-03" db="EMBL/GenBank/DDBJ databases">
        <title>Site-based positive gene gene selection in Geosmithia morbida across the United States reveals a broad range of putative effectors and factors for local host and environmental adapation.</title>
        <authorList>
            <person name="Onufrak A."/>
            <person name="Murdoch R.W."/>
            <person name="Gazis R."/>
            <person name="Huff M."/>
            <person name="Staton M."/>
            <person name="Klingeman W."/>
            <person name="Hadziabdic D."/>
        </authorList>
    </citation>
    <scope>NUCLEOTIDE SEQUENCE</scope>
    <source>
        <strain evidence="8">1262</strain>
    </source>
</reference>
<accession>A0A9P4YQ22</accession>
<dbReference type="InterPro" id="IPR004839">
    <property type="entry name" value="Aminotransferase_I/II_large"/>
</dbReference>
<dbReference type="GO" id="GO:1901605">
    <property type="term" value="P:alpha-amino acid metabolic process"/>
    <property type="evidence" value="ECO:0007669"/>
    <property type="project" value="TreeGrafter"/>
</dbReference>
<feature type="compositionally biased region" description="Low complexity" evidence="6">
    <location>
        <begin position="73"/>
        <end position="86"/>
    </location>
</feature>
<dbReference type="InterPro" id="IPR015424">
    <property type="entry name" value="PyrdxlP-dep_Trfase"/>
</dbReference>
<organism evidence="8 9">
    <name type="scientific">Geosmithia morbida</name>
    <dbReference type="NCBI Taxonomy" id="1094350"/>
    <lineage>
        <taxon>Eukaryota</taxon>
        <taxon>Fungi</taxon>
        <taxon>Dikarya</taxon>
        <taxon>Ascomycota</taxon>
        <taxon>Pezizomycotina</taxon>
        <taxon>Sordariomycetes</taxon>
        <taxon>Hypocreomycetidae</taxon>
        <taxon>Hypocreales</taxon>
        <taxon>Bionectriaceae</taxon>
        <taxon>Geosmithia</taxon>
    </lineage>
</organism>
<name>A0A9P4YQ22_9HYPO</name>
<gene>
    <name evidence="8" type="ORF">GMORB2_4603</name>
</gene>
<dbReference type="CDD" id="cd00609">
    <property type="entry name" value="AAT_like"/>
    <property type="match status" value="1"/>
</dbReference>
<dbReference type="Gene3D" id="3.40.640.10">
    <property type="entry name" value="Type I PLP-dependent aspartate aminotransferase-like (Major domain)"/>
    <property type="match status" value="2"/>
</dbReference>
<keyword evidence="9" id="KW-1185">Reference proteome</keyword>
<evidence type="ECO:0000313" key="9">
    <source>
        <dbReference type="Proteomes" id="UP000749293"/>
    </source>
</evidence>
<protein>
    <submittedName>
        <fullName evidence="8">DNA-binding transcriptional regulator, MocR family, contains an aminotransferase domain</fullName>
    </submittedName>
</protein>
<sequence>MASSPQLSPPCDLSHHYSRTTKNRTQSAIKKFYHFFQIPGIGNLAGGLPNEKLFPFDTLEAQVAQPRRWTPRNSNNDTSSSSSSSNVDPATALHLTVPKSDPTADPFSKIDVATALQYGTASGYPPLLSFVRQFTRNNLHPNVPYAGGPEVILTCGATDGFSKTVELLFDPWSPYHDPIEERPGLVCEAFVYRNAPDTAAARGVSVTPVEYDSEGMLAHGPGGLKDVLDSWDPTKGRRPSLVYTVTMGHNPTSGVLSVQRRREIYALCSEYDLIIAEDDPYWYLQYPSAARAEAESRNCDVTDVDGAPYTPSTSSGYDFLDSLVPSYLSVDTDGRVIRIDTFSKTVAPGSRLGWITAQPAIIERITRITESSTQQPSGFVQSLIAQLVIGHHQAETVKTFFSLSAREKLAFEGWKMDGWVRWLEGLRGVYENRMNRMSSILDGKSYQLKQSTPVISAVGYGNNNNNSNAVTTTASSTVGELDTEWGVITKTRLLSFDWPRGGMFIWVRVHLESHPLFRVRGHSVARIDGSVLSTALMMFLTHKPYLVIVSPGAMFGANEDIASRRGWQFFRLCFAAEEEERIDSCAHGFADGVQRFWRIKSVDQIETLVDEFHNNIGAAGGLDLEGQGMMGC</sequence>
<keyword evidence="5" id="KW-0663">Pyridoxal phosphate</keyword>
<dbReference type="PANTHER" id="PTHR42790">
    <property type="entry name" value="AMINOTRANSFERASE"/>
    <property type="match status" value="1"/>
</dbReference>
<dbReference type="SUPFAM" id="SSF53383">
    <property type="entry name" value="PLP-dependent transferases"/>
    <property type="match status" value="1"/>
</dbReference>